<name>G7H6W5_9ACTN</name>
<feature type="transmembrane region" description="Helical" evidence="6">
    <location>
        <begin position="129"/>
        <end position="151"/>
    </location>
</feature>
<protein>
    <recommendedName>
        <fullName evidence="9">Polysaccharide biosynthesis protein</fullName>
    </recommendedName>
</protein>
<dbReference type="EMBL" id="BAEE01000078">
    <property type="protein sequence ID" value="GAB11590.1"/>
    <property type="molecule type" value="Genomic_DNA"/>
</dbReference>
<dbReference type="GO" id="GO:0005886">
    <property type="term" value="C:plasma membrane"/>
    <property type="evidence" value="ECO:0007669"/>
    <property type="project" value="UniProtKB-SubCell"/>
</dbReference>
<feature type="transmembrane region" description="Helical" evidence="6">
    <location>
        <begin position="63"/>
        <end position="89"/>
    </location>
</feature>
<keyword evidence="2" id="KW-1003">Cell membrane</keyword>
<feature type="transmembrane region" description="Helical" evidence="6">
    <location>
        <begin position="160"/>
        <end position="181"/>
    </location>
</feature>
<feature type="transmembrane region" description="Helical" evidence="6">
    <location>
        <begin position="187"/>
        <end position="204"/>
    </location>
</feature>
<dbReference type="PANTHER" id="PTHR30250:SF11">
    <property type="entry name" value="O-ANTIGEN TRANSPORTER-RELATED"/>
    <property type="match status" value="1"/>
</dbReference>
<dbReference type="PANTHER" id="PTHR30250">
    <property type="entry name" value="PST FAMILY PREDICTED COLANIC ACID TRANSPORTER"/>
    <property type="match status" value="1"/>
</dbReference>
<feature type="transmembrane region" description="Helical" evidence="6">
    <location>
        <begin position="33"/>
        <end position="51"/>
    </location>
</feature>
<dbReference type="AlphaFoldDB" id="G7H6W5"/>
<evidence type="ECO:0000313" key="8">
    <source>
        <dbReference type="Proteomes" id="UP000035088"/>
    </source>
</evidence>
<keyword evidence="3 6" id="KW-0812">Transmembrane</keyword>
<evidence type="ECO:0008006" key="9">
    <source>
        <dbReference type="Google" id="ProtNLM"/>
    </source>
</evidence>
<reference evidence="7 8" key="1">
    <citation type="submission" date="2011-11" db="EMBL/GenBank/DDBJ databases">
        <title>Whole genome shotgun sequence of Gordonia araii NBRC 100433.</title>
        <authorList>
            <person name="Yoshida Y."/>
            <person name="Hosoyama A."/>
            <person name="Tsuchikane K."/>
            <person name="Katsumata H."/>
            <person name="Yamazaki S."/>
            <person name="Fujita N."/>
        </authorList>
    </citation>
    <scope>NUCLEOTIDE SEQUENCE [LARGE SCALE GENOMIC DNA]</scope>
    <source>
        <strain evidence="7 8">NBRC 100433</strain>
    </source>
</reference>
<sequence>MPKRLTVPGRLNGVKAVGGGSAASRRGAALRSVGAVTVGAMVANVAAYLVAIPASRALGAADYGVFGVIMAAMVVVAAPSMAVQAVIAREVVRGRSGLARLGWQTALLVAVTAAVAGAVLVPLTRVPVTAAIAGLVMAPLITLTAAAQGFLQGRHEFRRLGWLLGMVGLLRSVPMIVALLLGDSATGALWVGAGGTLVAALLAWRSAAPRSPTVDLATIEQGQPSTVGGGSGVWSVLAASQVQLALLVAVSLDLLLARVVLSDADAGVYALGAVATKAAFWLPQAIGTVVYPRLAAPASGNRSGATRSLRIALAVVTGIGAVVVTGTWLVSPLVPHIVGDDYRPLTGFLWMFSATGAILAILALLLLAVIAVRRTVIGVAVWVSVAIEATVMLVWADSVTTLIAIAAASAAVMALLCLALVAAQGASTSGREALAGDS</sequence>
<gene>
    <name evidence="7" type="ORF">GOARA_078_00390</name>
</gene>
<dbReference type="Proteomes" id="UP000035088">
    <property type="component" value="Unassembled WGS sequence"/>
</dbReference>
<keyword evidence="8" id="KW-1185">Reference proteome</keyword>
<evidence type="ECO:0000256" key="5">
    <source>
        <dbReference type="ARBA" id="ARBA00023136"/>
    </source>
</evidence>
<dbReference type="STRING" id="1073574.GOARA_078_00390"/>
<organism evidence="7 8">
    <name type="scientific">Gordonia araii NBRC 100433</name>
    <dbReference type="NCBI Taxonomy" id="1073574"/>
    <lineage>
        <taxon>Bacteria</taxon>
        <taxon>Bacillati</taxon>
        <taxon>Actinomycetota</taxon>
        <taxon>Actinomycetes</taxon>
        <taxon>Mycobacteriales</taxon>
        <taxon>Gordoniaceae</taxon>
        <taxon>Gordonia</taxon>
    </lineage>
</organism>
<evidence type="ECO:0000256" key="3">
    <source>
        <dbReference type="ARBA" id="ARBA00022692"/>
    </source>
</evidence>
<evidence type="ECO:0000256" key="4">
    <source>
        <dbReference type="ARBA" id="ARBA00022989"/>
    </source>
</evidence>
<keyword evidence="5 6" id="KW-0472">Membrane</keyword>
<keyword evidence="4 6" id="KW-1133">Transmembrane helix</keyword>
<feature type="transmembrane region" description="Helical" evidence="6">
    <location>
        <begin position="311"/>
        <end position="330"/>
    </location>
</feature>
<evidence type="ECO:0000313" key="7">
    <source>
        <dbReference type="EMBL" id="GAB11590.1"/>
    </source>
</evidence>
<evidence type="ECO:0000256" key="2">
    <source>
        <dbReference type="ARBA" id="ARBA00022475"/>
    </source>
</evidence>
<evidence type="ECO:0000256" key="1">
    <source>
        <dbReference type="ARBA" id="ARBA00004651"/>
    </source>
</evidence>
<comment type="caution">
    <text evidence="7">The sequence shown here is derived from an EMBL/GenBank/DDBJ whole genome shotgun (WGS) entry which is preliminary data.</text>
</comment>
<comment type="subcellular location">
    <subcellularLocation>
        <location evidence="1">Cell membrane</location>
        <topology evidence="1">Multi-pass membrane protein</topology>
    </subcellularLocation>
</comment>
<accession>G7H6W5</accession>
<feature type="transmembrane region" description="Helical" evidence="6">
    <location>
        <begin position="350"/>
        <end position="372"/>
    </location>
</feature>
<proteinExistence type="predicted"/>
<dbReference type="InterPro" id="IPR050833">
    <property type="entry name" value="Poly_Biosynth_Transport"/>
</dbReference>
<feature type="transmembrane region" description="Helical" evidence="6">
    <location>
        <begin position="101"/>
        <end position="123"/>
    </location>
</feature>
<feature type="transmembrane region" description="Helical" evidence="6">
    <location>
        <begin position="379"/>
        <end position="396"/>
    </location>
</feature>
<evidence type="ECO:0000256" key="6">
    <source>
        <dbReference type="SAM" id="Phobius"/>
    </source>
</evidence>
<feature type="transmembrane region" description="Helical" evidence="6">
    <location>
        <begin position="402"/>
        <end position="423"/>
    </location>
</feature>